<sequence length="73" mass="7842">MKFPTKIPNRKTKTKTSKGGMTPSNMNDSIELLKLDSSIMSDGKGNMAAPQLQAFTLQKAAAGGCGLTHFLVW</sequence>
<organism evidence="2">
    <name type="scientific">Anguilla anguilla</name>
    <name type="common">European freshwater eel</name>
    <name type="synonym">Muraena anguilla</name>
    <dbReference type="NCBI Taxonomy" id="7936"/>
    <lineage>
        <taxon>Eukaryota</taxon>
        <taxon>Metazoa</taxon>
        <taxon>Chordata</taxon>
        <taxon>Craniata</taxon>
        <taxon>Vertebrata</taxon>
        <taxon>Euteleostomi</taxon>
        <taxon>Actinopterygii</taxon>
        <taxon>Neopterygii</taxon>
        <taxon>Teleostei</taxon>
        <taxon>Anguilliformes</taxon>
        <taxon>Anguillidae</taxon>
        <taxon>Anguilla</taxon>
    </lineage>
</organism>
<accession>A0A0E9V0D2</accession>
<reference evidence="2" key="1">
    <citation type="submission" date="2014-11" db="EMBL/GenBank/DDBJ databases">
        <authorList>
            <person name="Amaro Gonzalez C."/>
        </authorList>
    </citation>
    <scope>NUCLEOTIDE SEQUENCE</scope>
</reference>
<feature type="region of interest" description="Disordered" evidence="1">
    <location>
        <begin position="1"/>
        <end position="27"/>
    </location>
</feature>
<proteinExistence type="predicted"/>
<evidence type="ECO:0000256" key="1">
    <source>
        <dbReference type="SAM" id="MobiDB-lite"/>
    </source>
</evidence>
<dbReference type="EMBL" id="GBXM01037080">
    <property type="protein sequence ID" value="JAH71497.1"/>
    <property type="molecule type" value="Transcribed_RNA"/>
</dbReference>
<dbReference type="AlphaFoldDB" id="A0A0E9V0D2"/>
<evidence type="ECO:0000313" key="2">
    <source>
        <dbReference type="EMBL" id="JAH71497.1"/>
    </source>
</evidence>
<reference evidence="2" key="2">
    <citation type="journal article" date="2015" name="Fish Shellfish Immunol.">
        <title>Early steps in the European eel (Anguilla anguilla)-Vibrio vulnificus interaction in the gills: Role of the RtxA13 toxin.</title>
        <authorList>
            <person name="Callol A."/>
            <person name="Pajuelo D."/>
            <person name="Ebbesson L."/>
            <person name="Teles M."/>
            <person name="MacKenzie S."/>
            <person name="Amaro C."/>
        </authorList>
    </citation>
    <scope>NUCLEOTIDE SEQUENCE</scope>
</reference>
<name>A0A0E9V0D2_ANGAN</name>
<protein>
    <submittedName>
        <fullName evidence="2">Uncharacterized protein</fullName>
    </submittedName>
</protein>